<dbReference type="AlphaFoldDB" id="A0A1I7SIG5"/>
<accession>A0A1I7SIG5</accession>
<feature type="region of interest" description="Disordered" evidence="1">
    <location>
        <begin position="32"/>
        <end position="118"/>
    </location>
</feature>
<dbReference type="WBParaSite" id="BXY_1283500.1">
    <property type="protein sequence ID" value="BXY_1283500.1"/>
    <property type="gene ID" value="BXY_1283500"/>
</dbReference>
<dbReference type="Proteomes" id="UP000095284">
    <property type="component" value="Unplaced"/>
</dbReference>
<evidence type="ECO:0000313" key="2">
    <source>
        <dbReference type="Proteomes" id="UP000095284"/>
    </source>
</evidence>
<organism evidence="2 3">
    <name type="scientific">Bursaphelenchus xylophilus</name>
    <name type="common">Pinewood nematode worm</name>
    <name type="synonym">Aphelenchoides xylophilus</name>
    <dbReference type="NCBI Taxonomy" id="6326"/>
    <lineage>
        <taxon>Eukaryota</taxon>
        <taxon>Metazoa</taxon>
        <taxon>Ecdysozoa</taxon>
        <taxon>Nematoda</taxon>
        <taxon>Chromadorea</taxon>
        <taxon>Rhabditida</taxon>
        <taxon>Tylenchina</taxon>
        <taxon>Tylenchomorpha</taxon>
        <taxon>Aphelenchoidea</taxon>
        <taxon>Aphelenchoididae</taxon>
        <taxon>Bursaphelenchus</taxon>
    </lineage>
</organism>
<sequence>MVRFLPLDQVPHRNYTAVKTSPLNYFQGNFAEEQADPTSPHVEIAATNPKKSDGGQSQAIYAAGSAEAETPEAAPAAEKAAEPAPAPEKAAEPAPAPKPEAKKEPAPSQAYRQARLRF</sequence>
<protein>
    <submittedName>
        <fullName evidence="3">PRTRC system protein E</fullName>
    </submittedName>
</protein>
<evidence type="ECO:0000313" key="3">
    <source>
        <dbReference type="WBParaSite" id="BXY_1283500.1"/>
    </source>
</evidence>
<proteinExistence type="predicted"/>
<name>A0A1I7SIG5_BURXY</name>
<evidence type="ECO:0000256" key="1">
    <source>
        <dbReference type="SAM" id="MobiDB-lite"/>
    </source>
</evidence>
<reference evidence="3" key="1">
    <citation type="submission" date="2016-11" db="UniProtKB">
        <authorList>
            <consortium name="WormBaseParasite"/>
        </authorList>
    </citation>
    <scope>IDENTIFICATION</scope>
</reference>
<feature type="compositionally biased region" description="Low complexity" evidence="1">
    <location>
        <begin position="66"/>
        <end position="78"/>
    </location>
</feature>